<keyword evidence="1" id="KW-1133">Transmembrane helix</keyword>
<protein>
    <submittedName>
        <fullName evidence="2">Uncharacterized protein</fullName>
    </submittedName>
</protein>
<evidence type="ECO:0000313" key="3">
    <source>
        <dbReference type="Proteomes" id="UP000564704"/>
    </source>
</evidence>
<accession>A0A844CPM2</accession>
<feature type="transmembrane region" description="Helical" evidence="1">
    <location>
        <begin position="54"/>
        <end position="74"/>
    </location>
</feature>
<organism evidence="2 3">
    <name type="scientific">Roseovarius bejariae</name>
    <dbReference type="NCBI Taxonomy" id="2576383"/>
    <lineage>
        <taxon>Bacteria</taxon>
        <taxon>Pseudomonadati</taxon>
        <taxon>Pseudomonadota</taxon>
        <taxon>Alphaproteobacteria</taxon>
        <taxon>Rhodobacterales</taxon>
        <taxon>Roseobacteraceae</taxon>
        <taxon>Roseovarius</taxon>
    </lineage>
</organism>
<dbReference type="Proteomes" id="UP000564704">
    <property type="component" value="Unassembled WGS sequence"/>
</dbReference>
<name>A0A844CPM2_9RHOB</name>
<sequence>MTTVAFGAEGAPAAFAPVDALLACVGFGAALRVPEVGGVVDLLRLFVVFDRLEVLVLLRVLILASICCSIGVSLS</sequence>
<keyword evidence="1" id="KW-0472">Membrane</keyword>
<dbReference type="EMBL" id="SZWE01000001">
    <property type="protein sequence ID" value="MRU13899.1"/>
    <property type="molecule type" value="Genomic_DNA"/>
</dbReference>
<keyword evidence="3" id="KW-1185">Reference proteome</keyword>
<gene>
    <name evidence="2" type="ORF">FDP25_00475</name>
</gene>
<dbReference type="RefSeq" id="WP_154148227.1">
    <property type="nucleotide sequence ID" value="NZ_SZWE01000001.1"/>
</dbReference>
<dbReference type="AlphaFoldDB" id="A0A844CPM2"/>
<proteinExistence type="predicted"/>
<keyword evidence="1" id="KW-0812">Transmembrane</keyword>
<comment type="caution">
    <text evidence="2">The sequence shown here is derived from an EMBL/GenBank/DDBJ whole genome shotgun (WGS) entry which is preliminary data.</text>
</comment>
<evidence type="ECO:0000313" key="2">
    <source>
        <dbReference type="EMBL" id="MRU13899.1"/>
    </source>
</evidence>
<reference evidence="2 3" key="1">
    <citation type="submission" date="2019-05" db="EMBL/GenBank/DDBJ databases">
        <title>Roseovarius bejariae sp. nov., a moderately halophylic bacterium isolated from a saline soil in Rambla Salada (Murcia).</title>
        <authorList>
            <person name="Castro D.J."/>
            <person name="Gomez-Altuve A."/>
            <person name="Reina J.C."/>
            <person name="Rodriguez M."/>
            <person name="Sampedro I."/>
            <person name="Llamas I."/>
            <person name="Martinez-Checa F."/>
        </authorList>
    </citation>
    <scope>NUCLEOTIDE SEQUENCE [LARGE SCALE GENOMIC DNA]</scope>
    <source>
        <strain evidence="2 3">A21</strain>
    </source>
</reference>
<evidence type="ECO:0000256" key="1">
    <source>
        <dbReference type="SAM" id="Phobius"/>
    </source>
</evidence>